<dbReference type="Pfam" id="PF24883">
    <property type="entry name" value="NPHP3_N"/>
    <property type="match status" value="1"/>
</dbReference>
<dbReference type="Gene3D" id="3.40.50.300">
    <property type="entry name" value="P-loop containing nucleotide triphosphate hydrolases"/>
    <property type="match status" value="1"/>
</dbReference>
<keyword evidence="5" id="KW-1185">Reference proteome</keyword>
<reference evidence="4 5" key="1">
    <citation type="journal article" date="2014" name="BMC Genomics">
        <title>Comparative genome sequencing reveals chemotype-specific gene clusters in the toxigenic black mold Stachybotrys.</title>
        <authorList>
            <person name="Semeiks J."/>
            <person name="Borek D."/>
            <person name="Otwinowski Z."/>
            <person name="Grishin N.V."/>
        </authorList>
    </citation>
    <scope>NUCLEOTIDE SEQUENCE [LARGE SCALE GENOMIC DNA]</scope>
    <source>
        <strain evidence="5">CBS 109288 / IBT 7711</strain>
    </source>
</reference>
<dbReference type="SUPFAM" id="SSF52540">
    <property type="entry name" value="P-loop containing nucleoside triphosphate hydrolases"/>
    <property type="match status" value="1"/>
</dbReference>
<dbReference type="InterPro" id="IPR027417">
    <property type="entry name" value="P-loop_NTPase"/>
</dbReference>
<dbReference type="EMBL" id="KL647817">
    <property type="protein sequence ID" value="KEY73591.1"/>
    <property type="molecule type" value="Genomic_DNA"/>
</dbReference>
<protein>
    <submittedName>
        <fullName evidence="4">Uncharacterized protein</fullName>
    </submittedName>
</protein>
<sequence>MATAAAEHIFQTAINAFEAVLSDRQREQFSLTTTRRVKTQVLMIQNDQEKSKAMMNLNRLHCFIEAFENFDESCKALCINIAKLPGYIWGPLRYILQIAKEDPKTLDHVLESYFDLGQRLPYIYRRDYQAEEASVVARCLAHIYEDLLNFHTDLLKLFSARTWKRTFDVNWKDYTHNRPFKVVLQSFESHRNLLQGVHNSQQHRALQDTQQRVVDVQRRTNDHIMRYQRDWQDVQNHINQYEDDRAILLAEAKASEIQRKDVQYTEVLRWLCSPEFKKSEIIRHGKLQKDHEVCPATGKWILSEDKVAEWMAPDPPSHSVLWIHGTTGTGKSTLASLIIQHLQEERGDATTSYFYCNEADQNLGESVLLAILKSVLRQALHRNREILPVMHERRMNGKRGVEVLDDDAAARTLLELQCDVPAKHFIVIDGVDEIKETERKSLVATLCSIVNRSDDYTPGRIRVLLVSNDSHDLNKTVQNAGDRIGTYELNRGKLQKDIELYVKKQVEVLQSKFDLNESDARRTWHLVCIHSQGMFLYARLVMDDLLRRTTAKSVTDQLDSRRFPETLEKAYATIINRLRENDYAWTTAKKIFSWLVCAKRPLKWHELQAIMSMDVDMHGDVKLHPNERSSSDVREVCGSVIHVMDGTNIELVHHTAKAHLLKNESWNLYARECDMAILCLSYLSSSCFRYSAQDMARRLFLNAGYYAFQDYATAKWEAHLMTAIEKVDSLDQTDRQRLTMTLSRFVEVFETDLNSEIISAEVENLAVQDCRATENCEFHHYLLVIRRHRLNHERREIKVRNLVSFKTLREGMEKSRSAIRAMAEDGTPSAKIKGLYGEGLWKCERVTCPYFHEGYDTETSLEQHKNRHIRPFICPQNCSFTPFGFSTSRDMERHKRMYHPDLLEQTDSFTQLGRVEAKDDDV</sequence>
<dbReference type="InterPro" id="IPR056884">
    <property type="entry name" value="NPHP3-like_N"/>
</dbReference>
<dbReference type="AlphaFoldDB" id="A0A084B7R2"/>
<dbReference type="HOGENOM" id="CLU_002406_3_0_1"/>
<gene>
    <name evidence="4" type="ORF">S7711_09127</name>
</gene>
<dbReference type="PANTHER" id="PTHR10039">
    <property type="entry name" value="AMELOGENIN"/>
    <property type="match status" value="1"/>
</dbReference>
<organism evidence="4 5">
    <name type="scientific">Stachybotrys chartarum (strain CBS 109288 / IBT 7711)</name>
    <name type="common">Toxic black mold</name>
    <name type="synonym">Stilbospora chartarum</name>
    <dbReference type="NCBI Taxonomy" id="1280523"/>
    <lineage>
        <taxon>Eukaryota</taxon>
        <taxon>Fungi</taxon>
        <taxon>Dikarya</taxon>
        <taxon>Ascomycota</taxon>
        <taxon>Pezizomycotina</taxon>
        <taxon>Sordariomycetes</taxon>
        <taxon>Hypocreomycetidae</taxon>
        <taxon>Hypocreales</taxon>
        <taxon>Stachybotryaceae</taxon>
        <taxon>Stachybotrys</taxon>
    </lineage>
</organism>
<proteinExistence type="predicted"/>
<accession>A0A084B7R2</accession>
<name>A0A084B7R2_STACB</name>
<keyword evidence="1" id="KW-0677">Repeat</keyword>
<feature type="domain" description="GPI inositol-deacylase winged helix" evidence="2">
    <location>
        <begin position="587"/>
        <end position="670"/>
    </location>
</feature>
<dbReference type="OrthoDB" id="21416at2759"/>
<feature type="domain" description="Nephrocystin 3-like N-terminal" evidence="3">
    <location>
        <begin position="297"/>
        <end position="467"/>
    </location>
</feature>
<evidence type="ECO:0000259" key="3">
    <source>
        <dbReference type="Pfam" id="PF24883"/>
    </source>
</evidence>
<evidence type="ECO:0000313" key="5">
    <source>
        <dbReference type="Proteomes" id="UP000028045"/>
    </source>
</evidence>
<evidence type="ECO:0000313" key="4">
    <source>
        <dbReference type="EMBL" id="KEY73591.1"/>
    </source>
</evidence>
<dbReference type="Pfam" id="PF22939">
    <property type="entry name" value="WHD_GPIID"/>
    <property type="match status" value="1"/>
</dbReference>
<dbReference type="PANTHER" id="PTHR10039:SF14">
    <property type="entry name" value="NACHT DOMAIN-CONTAINING PROTEIN"/>
    <property type="match status" value="1"/>
</dbReference>
<evidence type="ECO:0000256" key="1">
    <source>
        <dbReference type="ARBA" id="ARBA00022737"/>
    </source>
</evidence>
<dbReference type="InterPro" id="IPR054471">
    <property type="entry name" value="GPIID_WHD"/>
</dbReference>
<dbReference type="Proteomes" id="UP000028045">
    <property type="component" value="Unassembled WGS sequence"/>
</dbReference>
<evidence type="ECO:0000259" key="2">
    <source>
        <dbReference type="Pfam" id="PF22939"/>
    </source>
</evidence>